<evidence type="ECO:0008006" key="3">
    <source>
        <dbReference type="Google" id="ProtNLM"/>
    </source>
</evidence>
<organism evidence="1 2">
    <name type="scientific">Coptotermes formosanus</name>
    <name type="common">Formosan subterranean termite</name>
    <dbReference type="NCBI Taxonomy" id="36987"/>
    <lineage>
        <taxon>Eukaryota</taxon>
        <taxon>Metazoa</taxon>
        <taxon>Ecdysozoa</taxon>
        <taxon>Arthropoda</taxon>
        <taxon>Hexapoda</taxon>
        <taxon>Insecta</taxon>
        <taxon>Pterygota</taxon>
        <taxon>Neoptera</taxon>
        <taxon>Polyneoptera</taxon>
        <taxon>Dictyoptera</taxon>
        <taxon>Blattodea</taxon>
        <taxon>Blattoidea</taxon>
        <taxon>Termitoidae</taxon>
        <taxon>Rhinotermitidae</taxon>
        <taxon>Coptotermes</taxon>
    </lineage>
</organism>
<comment type="caution">
    <text evidence="1">The sequence shown here is derived from an EMBL/GenBank/DDBJ whole genome shotgun (WGS) entry which is preliminary data.</text>
</comment>
<dbReference type="AlphaFoldDB" id="A0A6L2Q9A1"/>
<gene>
    <name evidence="1" type="ORF">Cfor_02153</name>
</gene>
<proteinExistence type="predicted"/>
<dbReference type="InParanoid" id="A0A6L2Q9A1"/>
<sequence>MTKPSVLLRHLSDTLKPNQDKCDAFVNVWISSAKGIVVHLQKRFLFPPQLEDIRWSLDLRTASDAKTK</sequence>
<dbReference type="EMBL" id="BLKM01001554">
    <property type="protein sequence ID" value="GFG40142.1"/>
    <property type="molecule type" value="Genomic_DNA"/>
</dbReference>
<keyword evidence="2" id="KW-1185">Reference proteome</keyword>
<dbReference type="OrthoDB" id="77522at2759"/>
<dbReference type="PANTHER" id="PTHR12333:SF0">
    <property type="entry name" value="COMM DOMAIN-CONTAINING PROTEIN 10"/>
    <property type="match status" value="1"/>
</dbReference>
<evidence type="ECO:0000313" key="1">
    <source>
        <dbReference type="EMBL" id="GFG40142.1"/>
    </source>
</evidence>
<protein>
    <recommendedName>
        <fullName evidence="3">COMM domain-containing protein</fullName>
    </recommendedName>
</protein>
<accession>A0A6L2Q9A1</accession>
<dbReference type="InterPro" id="IPR037361">
    <property type="entry name" value="COMMD10"/>
</dbReference>
<reference evidence="2" key="1">
    <citation type="submission" date="2020-01" db="EMBL/GenBank/DDBJ databases">
        <title>Draft genome sequence of the Termite Coptotermes fromosanus.</title>
        <authorList>
            <person name="Itakura S."/>
            <person name="Yosikawa Y."/>
            <person name="Umezawa K."/>
        </authorList>
    </citation>
    <scope>NUCLEOTIDE SEQUENCE [LARGE SCALE GENOMIC DNA]</scope>
</reference>
<evidence type="ECO:0000313" key="2">
    <source>
        <dbReference type="Proteomes" id="UP000502823"/>
    </source>
</evidence>
<dbReference type="Proteomes" id="UP000502823">
    <property type="component" value="Unassembled WGS sequence"/>
</dbReference>
<dbReference type="PANTHER" id="PTHR12333">
    <property type="entry name" value="COMM DOMAIN CONTAINING PROTEIN 10"/>
    <property type="match status" value="1"/>
</dbReference>
<name>A0A6L2Q9A1_COPFO</name>